<evidence type="ECO:0000313" key="2">
    <source>
        <dbReference type="Proteomes" id="UP000288216"/>
    </source>
</evidence>
<reference evidence="1 2" key="1">
    <citation type="journal article" date="2018" name="Nat. Ecol. Evol.">
        <title>Shark genomes provide insights into elasmobranch evolution and the origin of vertebrates.</title>
        <authorList>
            <person name="Hara Y"/>
            <person name="Yamaguchi K"/>
            <person name="Onimaru K"/>
            <person name="Kadota M"/>
            <person name="Koyanagi M"/>
            <person name="Keeley SD"/>
            <person name="Tatsumi K"/>
            <person name="Tanaka K"/>
            <person name="Motone F"/>
            <person name="Kageyama Y"/>
            <person name="Nozu R"/>
            <person name="Adachi N"/>
            <person name="Nishimura O"/>
            <person name="Nakagawa R"/>
            <person name="Tanegashima C"/>
            <person name="Kiyatake I"/>
            <person name="Matsumoto R"/>
            <person name="Murakumo K"/>
            <person name="Nishida K"/>
            <person name="Terakita A"/>
            <person name="Kuratani S"/>
            <person name="Sato K"/>
            <person name="Hyodo S Kuraku.S."/>
        </authorList>
    </citation>
    <scope>NUCLEOTIDE SEQUENCE [LARGE SCALE GENOMIC DNA]</scope>
</reference>
<comment type="caution">
    <text evidence="1">The sequence shown here is derived from an EMBL/GenBank/DDBJ whole genome shotgun (WGS) entry which is preliminary data.</text>
</comment>
<evidence type="ECO:0000313" key="1">
    <source>
        <dbReference type="EMBL" id="GCB70574.1"/>
    </source>
</evidence>
<dbReference type="AlphaFoldDB" id="A0A401PBT2"/>
<proteinExistence type="predicted"/>
<keyword evidence="2" id="KW-1185">Reference proteome</keyword>
<dbReference type="Proteomes" id="UP000288216">
    <property type="component" value="Unassembled WGS sequence"/>
</dbReference>
<name>A0A401PBT2_SCYTO</name>
<organism evidence="1 2">
    <name type="scientific">Scyliorhinus torazame</name>
    <name type="common">Cloudy catshark</name>
    <name type="synonym">Catulus torazame</name>
    <dbReference type="NCBI Taxonomy" id="75743"/>
    <lineage>
        <taxon>Eukaryota</taxon>
        <taxon>Metazoa</taxon>
        <taxon>Chordata</taxon>
        <taxon>Craniata</taxon>
        <taxon>Vertebrata</taxon>
        <taxon>Chondrichthyes</taxon>
        <taxon>Elasmobranchii</taxon>
        <taxon>Galeomorphii</taxon>
        <taxon>Galeoidea</taxon>
        <taxon>Carcharhiniformes</taxon>
        <taxon>Scyliorhinidae</taxon>
        <taxon>Scyliorhinus</taxon>
    </lineage>
</organism>
<accession>A0A401PBT2</accession>
<gene>
    <name evidence="1" type="ORF">scyTo_0005712</name>
</gene>
<sequence>MHSSSTLCYHTEDLTIGKFPGLLVYDSYSERCLLAALGGIQINELTLPHHISGFIGVRKAVNSRQTTCVSQIEMEGLGMYSDSLT</sequence>
<protein>
    <submittedName>
        <fullName evidence="1">Uncharacterized protein</fullName>
    </submittedName>
</protein>
<dbReference type="EMBL" id="BFAA01001823">
    <property type="protein sequence ID" value="GCB70574.1"/>
    <property type="molecule type" value="Genomic_DNA"/>
</dbReference>